<dbReference type="HAMAP" id="MF_01315">
    <property type="entry name" value="Ribosomal_uS13"/>
    <property type="match status" value="1"/>
</dbReference>
<dbReference type="EMBL" id="UINC01017201">
    <property type="protein sequence ID" value="SVA70983.1"/>
    <property type="molecule type" value="Genomic_DNA"/>
</dbReference>
<dbReference type="PIRSF" id="PIRSF002134">
    <property type="entry name" value="Ribosomal_S13"/>
    <property type="match status" value="1"/>
</dbReference>
<evidence type="ECO:0000256" key="3">
    <source>
        <dbReference type="ARBA" id="ARBA00022884"/>
    </source>
</evidence>
<dbReference type="Pfam" id="PF00416">
    <property type="entry name" value="Ribosomal_S13"/>
    <property type="match status" value="1"/>
</dbReference>
<dbReference type="InterPro" id="IPR019980">
    <property type="entry name" value="Ribosomal_uS13_bac-type"/>
</dbReference>
<dbReference type="InterPro" id="IPR027437">
    <property type="entry name" value="Rbsml_uS13_C"/>
</dbReference>
<keyword evidence="2" id="KW-0699">rRNA-binding</keyword>
<dbReference type="PROSITE" id="PS00646">
    <property type="entry name" value="RIBOSOMAL_S13_1"/>
    <property type="match status" value="1"/>
</dbReference>
<keyword evidence="3" id="KW-0694">RNA-binding</keyword>
<accession>A0A381Y3D2</accession>
<dbReference type="GO" id="GO:0005829">
    <property type="term" value="C:cytosol"/>
    <property type="evidence" value="ECO:0007669"/>
    <property type="project" value="TreeGrafter"/>
</dbReference>
<dbReference type="GO" id="GO:0003735">
    <property type="term" value="F:structural constituent of ribosome"/>
    <property type="evidence" value="ECO:0007669"/>
    <property type="project" value="InterPro"/>
</dbReference>
<reference evidence="6" key="1">
    <citation type="submission" date="2018-05" db="EMBL/GenBank/DDBJ databases">
        <authorList>
            <person name="Lanie J.A."/>
            <person name="Ng W.-L."/>
            <person name="Kazmierczak K.M."/>
            <person name="Andrzejewski T.M."/>
            <person name="Davidsen T.M."/>
            <person name="Wayne K.J."/>
            <person name="Tettelin H."/>
            <person name="Glass J.I."/>
            <person name="Rusch D."/>
            <person name="Podicherti R."/>
            <person name="Tsui H.-C.T."/>
            <person name="Winkler M.E."/>
        </authorList>
    </citation>
    <scope>NUCLEOTIDE SEQUENCE</scope>
</reference>
<dbReference type="InterPro" id="IPR001892">
    <property type="entry name" value="Ribosomal_uS13"/>
</dbReference>
<proteinExistence type="inferred from homology"/>
<dbReference type="InterPro" id="IPR010979">
    <property type="entry name" value="Ribosomal_uS13-like_H2TH"/>
</dbReference>
<gene>
    <name evidence="6" type="ORF">METZ01_LOCUS123837</name>
</gene>
<dbReference type="GO" id="GO:0015935">
    <property type="term" value="C:small ribosomal subunit"/>
    <property type="evidence" value="ECO:0007669"/>
    <property type="project" value="TreeGrafter"/>
</dbReference>
<dbReference type="FunFam" id="4.10.910.10:FF:000001">
    <property type="entry name" value="30S ribosomal protein S13"/>
    <property type="match status" value="1"/>
</dbReference>
<dbReference type="SUPFAM" id="SSF46946">
    <property type="entry name" value="S13-like H2TH domain"/>
    <property type="match status" value="1"/>
</dbReference>
<dbReference type="GO" id="GO:0006412">
    <property type="term" value="P:translation"/>
    <property type="evidence" value="ECO:0007669"/>
    <property type="project" value="InterPro"/>
</dbReference>
<dbReference type="InterPro" id="IPR018269">
    <property type="entry name" value="Ribosomal_uS13_CS"/>
</dbReference>
<comment type="similarity">
    <text evidence="1">Belongs to the universal ribosomal protein uS13 family.</text>
</comment>
<evidence type="ECO:0008006" key="7">
    <source>
        <dbReference type="Google" id="ProtNLM"/>
    </source>
</evidence>
<evidence type="ECO:0000313" key="6">
    <source>
        <dbReference type="EMBL" id="SVA70983.1"/>
    </source>
</evidence>
<dbReference type="PROSITE" id="PS50159">
    <property type="entry name" value="RIBOSOMAL_S13_2"/>
    <property type="match status" value="1"/>
</dbReference>
<evidence type="ECO:0000256" key="2">
    <source>
        <dbReference type="ARBA" id="ARBA00022730"/>
    </source>
</evidence>
<dbReference type="Gene3D" id="1.10.8.50">
    <property type="match status" value="1"/>
</dbReference>
<evidence type="ECO:0000256" key="4">
    <source>
        <dbReference type="ARBA" id="ARBA00022980"/>
    </source>
</evidence>
<protein>
    <recommendedName>
        <fullName evidence="7">30S ribosomal protein S13</fullName>
    </recommendedName>
</protein>
<organism evidence="6">
    <name type="scientific">marine metagenome</name>
    <dbReference type="NCBI Taxonomy" id="408172"/>
    <lineage>
        <taxon>unclassified sequences</taxon>
        <taxon>metagenomes</taxon>
        <taxon>ecological metagenomes</taxon>
    </lineage>
</organism>
<dbReference type="FunFam" id="1.10.8.50:FF:000001">
    <property type="entry name" value="30S ribosomal protein S13"/>
    <property type="match status" value="1"/>
</dbReference>
<dbReference type="PANTHER" id="PTHR10871">
    <property type="entry name" value="30S RIBOSOMAL PROTEIN S13/40S RIBOSOMAL PROTEIN S18"/>
    <property type="match status" value="1"/>
</dbReference>
<keyword evidence="4" id="KW-0689">Ribosomal protein</keyword>
<dbReference type="NCBIfam" id="TIGR03631">
    <property type="entry name" value="uS13_bact"/>
    <property type="match status" value="1"/>
</dbReference>
<evidence type="ECO:0000256" key="5">
    <source>
        <dbReference type="ARBA" id="ARBA00023274"/>
    </source>
</evidence>
<dbReference type="PANTHER" id="PTHR10871:SF1">
    <property type="entry name" value="SMALL RIBOSOMAL SUBUNIT PROTEIN US13M"/>
    <property type="match status" value="1"/>
</dbReference>
<dbReference type="AlphaFoldDB" id="A0A381Y3D2"/>
<dbReference type="Gene3D" id="4.10.910.10">
    <property type="entry name" value="30s ribosomal protein s13, domain 2"/>
    <property type="match status" value="1"/>
</dbReference>
<dbReference type="GO" id="GO:0019843">
    <property type="term" value="F:rRNA binding"/>
    <property type="evidence" value="ECO:0007669"/>
    <property type="project" value="UniProtKB-KW"/>
</dbReference>
<evidence type="ECO:0000256" key="1">
    <source>
        <dbReference type="ARBA" id="ARBA00008080"/>
    </source>
</evidence>
<sequence>MARISGVNIPTNKKIHIALTYIFGIGPKIALDICNKASIDKTKRVNELNDNEVNKIRELVDSNYSVEGDLRRKISMDIKRLTDLGCYRGMRHRKKLPVRGQRTHTNARTRKGKAVAIAGKKKVTKG</sequence>
<name>A0A381Y3D2_9ZZZZ</name>
<keyword evidence="5" id="KW-0687">Ribonucleoprotein</keyword>